<gene>
    <name evidence="1" type="ORF">ERS008555_02527</name>
</gene>
<name>A0A0U1HUN0_YERRO</name>
<protein>
    <submittedName>
        <fullName evidence="1">Alpha-related fimbriae major subunit</fullName>
    </submittedName>
</protein>
<evidence type="ECO:0000313" key="1">
    <source>
        <dbReference type="EMBL" id="CQI91953.1"/>
    </source>
</evidence>
<dbReference type="Proteomes" id="UP000042054">
    <property type="component" value="Unassembled WGS sequence"/>
</dbReference>
<dbReference type="OrthoDB" id="6481047at2"/>
<reference evidence="1 2" key="1">
    <citation type="submission" date="2015-03" db="EMBL/GenBank/DDBJ databases">
        <authorList>
            <person name="Murphy D."/>
        </authorList>
    </citation>
    <scope>NUCLEOTIDE SEQUENCE [LARGE SCALE GENOMIC DNA]</scope>
    <source>
        <strain evidence="1 2">68/02</strain>
    </source>
</reference>
<organism evidence="1 2">
    <name type="scientific">Yersinia rohdei</name>
    <dbReference type="NCBI Taxonomy" id="29485"/>
    <lineage>
        <taxon>Bacteria</taxon>
        <taxon>Pseudomonadati</taxon>
        <taxon>Pseudomonadota</taxon>
        <taxon>Gammaproteobacteria</taxon>
        <taxon>Enterobacterales</taxon>
        <taxon>Yersiniaceae</taxon>
        <taxon>Yersinia</taxon>
    </lineage>
</organism>
<dbReference type="STRING" id="29485.CH64_2826"/>
<sequence length="367" mass="41466">MNLKYKQLLMGLLLLMLQPVAIANIHYYNNYVQNYSNCAVQLLDDNSIKVSFQVNLVDGLFGLAGGGHRIQWGKLINTPDEGLKNTSLSSHKAILSLYFYNVDGTRNLNINIKDIHDIYVNGLSHNNSSNNIQEIKFTSKTPELSRTQYYISFTVNANVLKNIRIGASVGGELISGKQQYSLISSKGVSFNSTGNQCNPFDPQANIAPQSLIVEPKFRLTSTTWQLKNIDLDHLLNNSTETQGLRALMGRNTPAIRFCIGYRAMGVQNNRYMISASNINGLASNRFFQLKEKQGHNLINYKVRLHNNENTQDSFSLPKERKFIQLKTDNFLGEEQMCWSPRIRLYRTSTTDKGSYSDTLNFTITPQA</sequence>
<accession>A0A0U1HUN0</accession>
<dbReference type="RefSeq" id="WP_050535099.1">
    <property type="nucleotide sequence ID" value="NZ_CABIHW010000021.1"/>
</dbReference>
<proteinExistence type="predicted"/>
<dbReference type="EMBL" id="CTKE01000012">
    <property type="protein sequence ID" value="CQI91953.1"/>
    <property type="molecule type" value="Genomic_DNA"/>
</dbReference>
<dbReference type="AlphaFoldDB" id="A0A0U1HUN0"/>
<evidence type="ECO:0000313" key="2">
    <source>
        <dbReference type="Proteomes" id="UP000042054"/>
    </source>
</evidence>